<dbReference type="PANTHER" id="PTHR45453">
    <property type="entry name" value="PHOSPHATE REGULON SENSOR PROTEIN PHOR"/>
    <property type="match status" value="1"/>
</dbReference>
<dbReference type="Gene3D" id="3.30.565.10">
    <property type="entry name" value="Histidine kinase-like ATPase, C-terminal domain"/>
    <property type="match status" value="1"/>
</dbReference>
<keyword evidence="12" id="KW-0902">Two-component regulatory system</keyword>
<protein>
    <recommendedName>
        <fullName evidence="3">histidine kinase</fullName>
        <ecNumber evidence="3">2.7.13.3</ecNumber>
    </recommendedName>
</protein>
<dbReference type="PANTHER" id="PTHR45453:SF2">
    <property type="entry name" value="HISTIDINE KINASE"/>
    <property type="match status" value="1"/>
</dbReference>
<reference evidence="17 18" key="1">
    <citation type="submission" date="2015-07" db="EMBL/GenBank/DDBJ databases">
        <title>High-quality draft genome sequence of Oceanobacillus caeni HM6, a bacillus isolated from a human feces.</title>
        <authorList>
            <person name="Kumar J."/>
            <person name="Verma M.K."/>
            <person name="Pandey R."/>
            <person name="Bhambi M."/>
            <person name="Chauhan N."/>
        </authorList>
    </citation>
    <scope>NUCLEOTIDE SEQUENCE [LARGE SCALE GENOMIC DNA]</scope>
    <source>
        <strain evidence="17 18">HM6</strain>
    </source>
</reference>
<name>A0ABR5MGY7_9BACI</name>
<dbReference type="InterPro" id="IPR003661">
    <property type="entry name" value="HisK_dim/P_dom"/>
</dbReference>
<sequence length="334" mass="39399">MIREYLRERQSWIYLFIILQFLVLFVAYLDASINFQSVLYVTFLSFVIFILFIIIRYQKESAYYRVLKNWNPSDDLGYLKEADKPFEKISEKVVREQVEHYKRELNDNIKQLEQEKDDLLSWIHEVKTPLTAMQLMIERLEDDQLKSQLQYEWLRIHLLLDQQLHQRRMASMKNDLYIEKVALKPLIYREIKDLRTWCMQKGIGFDVNLEITEVLTDAKWFSFIIRQLLTNAVKYSENSDVVISSIDDDGVVQLIIKDSGRGIPVKDLSRIFDKGFTSTRNHQDYKATGMGLYLTKKVANALKINIDVESKVGKGTTFTLTFAKKNTFLEITSM</sequence>
<evidence type="ECO:0000256" key="4">
    <source>
        <dbReference type="ARBA" id="ARBA00022475"/>
    </source>
</evidence>
<keyword evidence="10" id="KW-0067">ATP-binding</keyword>
<evidence type="ECO:0000256" key="5">
    <source>
        <dbReference type="ARBA" id="ARBA00022553"/>
    </source>
</evidence>
<dbReference type="Gene3D" id="1.10.287.130">
    <property type="match status" value="1"/>
</dbReference>
<dbReference type="CDD" id="cd00082">
    <property type="entry name" value="HisKA"/>
    <property type="match status" value="1"/>
</dbReference>
<gene>
    <name evidence="17" type="ORF">AFL42_13485</name>
</gene>
<evidence type="ECO:0000259" key="16">
    <source>
        <dbReference type="PROSITE" id="PS50109"/>
    </source>
</evidence>
<keyword evidence="4" id="KW-1003">Cell membrane</keyword>
<keyword evidence="9 17" id="KW-0418">Kinase</keyword>
<keyword evidence="13 15" id="KW-0472">Membrane</keyword>
<evidence type="ECO:0000256" key="12">
    <source>
        <dbReference type="ARBA" id="ARBA00023012"/>
    </source>
</evidence>
<feature type="transmembrane region" description="Helical" evidence="15">
    <location>
        <begin position="35"/>
        <end position="55"/>
    </location>
</feature>
<keyword evidence="18" id="KW-1185">Reference proteome</keyword>
<evidence type="ECO:0000256" key="10">
    <source>
        <dbReference type="ARBA" id="ARBA00022840"/>
    </source>
</evidence>
<feature type="domain" description="Histidine kinase" evidence="16">
    <location>
        <begin position="121"/>
        <end position="326"/>
    </location>
</feature>
<evidence type="ECO:0000256" key="6">
    <source>
        <dbReference type="ARBA" id="ARBA00022679"/>
    </source>
</evidence>
<dbReference type="EMBL" id="LGTK01000056">
    <property type="protein sequence ID" value="KPH72414.1"/>
    <property type="molecule type" value="Genomic_DNA"/>
</dbReference>
<evidence type="ECO:0000256" key="8">
    <source>
        <dbReference type="ARBA" id="ARBA00022741"/>
    </source>
</evidence>
<dbReference type="InterPro" id="IPR005467">
    <property type="entry name" value="His_kinase_dom"/>
</dbReference>
<proteinExistence type="predicted"/>
<feature type="coiled-coil region" evidence="14">
    <location>
        <begin position="95"/>
        <end position="122"/>
    </location>
</feature>
<organism evidence="17 18">
    <name type="scientific">Oceanobacillus caeni</name>
    <dbReference type="NCBI Taxonomy" id="405946"/>
    <lineage>
        <taxon>Bacteria</taxon>
        <taxon>Bacillati</taxon>
        <taxon>Bacillota</taxon>
        <taxon>Bacilli</taxon>
        <taxon>Bacillales</taxon>
        <taxon>Bacillaceae</taxon>
        <taxon>Oceanobacillus</taxon>
    </lineage>
</organism>
<keyword evidence="5" id="KW-0597">Phosphoprotein</keyword>
<dbReference type="SUPFAM" id="SSF55874">
    <property type="entry name" value="ATPase domain of HSP90 chaperone/DNA topoisomerase II/histidine kinase"/>
    <property type="match status" value="1"/>
</dbReference>
<dbReference type="RefSeq" id="WP_047184340.1">
    <property type="nucleotide sequence ID" value="NZ_JANKBL010000022.1"/>
</dbReference>
<evidence type="ECO:0000313" key="17">
    <source>
        <dbReference type="EMBL" id="KPH72414.1"/>
    </source>
</evidence>
<accession>A0ABR5MGY7</accession>
<dbReference type="PROSITE" id="PS50109">
    <property type="entry name" value="HIS_KIN"/>
    <property type="match status" value="1"/>
</dbReference>
<evidence type="ECO:0000256" key="9">
    <source>
        <dbReference type="ARBA" id="ARBA00022777"/>
    </source>
</evidence>
<dbReference type="SMART" id="SM00387">
    <property type="entry name" value="HATPase_c"/>
    <property type="match status" value="1"/>
</dbReference>
<dbReference type="InterPro" id="IPR004358">
    <property type="entry name" value="Sig_transdc_His_kin-like_C"/>
</dbReference>
<evidence type="ECO:0000256" key="2">
    <source>
        <dbReference type="ARBA" id="ARBA00004651"/>
    </source>
</evidence>
<comment type="caution">
    <text evidence="17">The sequence shown here is derived from an EMBL/GenBank/DDBJ whole genome shotgun (WGS) entry which is preliminary data.</text>
</comment>
<dbReference type="GO" id="GO:0016301">
    <property type="term" value="F:kinase activity"/>
    <property type="evidence" value="ECO:0007669"/>
    <property type="project" value="UniProtKB-KW"/>
</dbReference>
<feature type="transmembrane region" description="Helical" evidence="15">
    <location>
        <begin position="12"/>
        <end position="29"/>
    </location>
</feature>
<keyword evidence="11 15" id="KW-1133">Transmembrane helix</keyword>
<dbReference type="EC" id="2.7.13.3" evidence="3"/>
<dbReference type="InterPro" id="IPR036097">
    <property type="entry name" value="HisK_dim/P_sf"/>
</dbReference>
<dbReference type="Proteomes" id="UP000037854">
    <property type="component" value="Unassembled WGS sequence"/>
</dbReference>
<evidence type="ECO:0000256" key="15">
    <source>
        <dbReference type="SAM" id="Phobius"/>
    </source>
</evidence>
<dbReference type="PRINTS" id="PR00344">
    <property type="entry name" value="BCTRLSENSOR"/>
</dbReference>
<keyword evidence="7 15" id="KW-0812">Transmembrane</keyword>
<evidence type="ECO:0000256" key="7">
    <source>
        <dbReference type="ARBA" id="ARBA00022692"/>
    </source>
</evidence>
<keyword evidence="8" id="KW-0547">Nucleotide-binding</keyword>
<evidence type="ECO:0000313" key="18">
    <source>
        <dbReference type="Proteomes" id="UP000037854"/>
    </source>
</evidence>
<comment type="subcellular location">
    <subcellularLocation>
        <location evidence="2">Cell membrane</location>
        <topology evidence="2">Multi-pass membrane protein</topology>
    </subcellularLocation>
</comment>
<evidence type="ECO:0000256" key="13">
    <source>
        <dbReference type="ARBA" id="ARBA00023136"/>
    </source>
</evidence>
<dbReference type="Pfam" id="PF02518">
    <property type="entry name" value="HATPase_c"/>
    <property type="match status" value="1"/>
</dbReference>
<evidence type="ECO:0000256" key="14">
    <source>
        <dbReference type="SAM" id="Coils"/>
    </source>
</evidence>
<dbReference type="InterPro" id="IPR036890">
    <property type="entry name" value="HATPase_C_sf"/>
</dbReference>
<evidence type="ECO:0000256" key="11">
    <source>
        <dbReference type="ARBA" id="ARBA00022989"/>
    </source>
</evidence>
<evidence type="ECO:0000256" key="3">
    <source>
        <dbReference type="ARBA" id="ARBA00012438"/>
    </source>
</evidence>
<dbReference type="InterPro" id="IPR050351">
    <property type="entry name" value="BphY/WalK/GraS-like"/>
</dbReference>
<evidence type="ECO:0000256" key="1">
    <source>
        <dbReference type="ARBA" id="ARBA00000085"/>
    </source>
</evidence>
<keyword evidence="14" id="KW-0175">Coiled coil</keyword>
<dbReference type="SUPFAM" id="SSF47384">
    <property type="entry name" value="Homodimeric domain of signal transducing histidine kinase"/>
    <property type="match status" value="1"/>
</dbReference>
<dbReference type="InterPro" id="IPR003594">
    <property type="entry name" value="HATPase_dom"/>
</dbReference>
<comment type="catalytic activity">
    <reaction evidence="1">
        <text>ATP + protein L-histidine = ADP + protein N-phospho-L-histidine.</text>
        <dbReference type="EC" id="2.7.13.3"/>
    </reaction>
</comment>
<keyword evidence="6" id="KW-0808">Transferase</keyword>